<reference evidence="1 2" key="1">
    <citation type="submission" date="2024-11" db="EMBL/GenBank/DDBJ databases">
        <title>Chromosome-level genome assembly of the freshwater bivalve Anodonta woodiana.</title>
        <authorList>
            <person name="Chen X."/>
        </authorList>
    </citation>
    <scope>NUCLEOTIDE SEQUENCE [LARGE SCALE GENOMIC DNA]</scope>
    <source>
        <strain evidence="1">MN2024</strain>
        <tissue evidence="1">Gills</tissue>
    </source>
</reference>
<dbReference type="Proteomes" id="UP001634394">
    <property type="component" value="Unassembled WGS sequence"/>
</dbReference>
<accession>A0ABD3XI25</accession>
<proteinExistence type="predicted"/>
<name>A0ABD3XI25_SINWO</name>
<organism evidence="1 2">
    <name type="scientific">Sinanodonta woodiana</name>
    <name type="common">Chinese pond mussel</name>
    <name type="synonym">Anodonta woodiana</name>
    <dbReference type="NCBI Taxonomy" id="1069815"/>
    <lineage>
        <taxon>Eukaryota</taxon>
        <taxon>Metazoa</taxon>
        <taxon>Spiralia</taxon>
        <taxon>Lophotrochozoa</taxon>
        <taxon>Mollusca</taxon>
        <taxon>Bivalvia</taxon>
        <taxon>Autobranchia</taxon>
        <taxon>Heteroconchia</taxon>
        <taxon>Palaeoheterodonta</taxon>
        <taxon>Unionida</taxon>
        <taxon>Unionoidea</taxon>
        <taxon>Unionidae</taxon>
        <taxon>Unioninae</taxon>
        <taxon>Sinanodonta</taxon>
    </lineage>
</organism>
<gene>
    <name evidence="1" type="ORF">ACJMK2_025783</name>
</gene>
<comment type="caution">
    <text evidence="1">The sequence shown here is derived from an EMBL/GenBank/DDBJ whole genome shotgun (WGS) entry which is preliminary data.</text>
</comment>
<feature type="non-terminal residue" evidence="1">
    <location>
        <position position="1"/>
    </location>
</feature>
<evidence type="ECO:0000313" key="1">
    <source>
        <dbReference type="EMBL" id="KAL3885740.1"/>
    </source>
</evidence>
<sequence>KIKWRALKVKPTYNLNSLRGKEHTEASWLREANIDYIFTLMYKLKEISSMHTLKKSQLISSEGEKDPKQAEILAALQAMVTDMYSIQGLQNAGINIYVLYPRDEDIPILDCPNIKVQGRTAHMSTAPFFERQIGPKVVDIHITGLPMNIDDTELREKNLPTTQCIALVG</sequence>
<evidence type="ECO:0000313" key="2">
    <source>
        <dbReference type="Proteomes" id="UP001634394"/>
    </source>
</evidence>
<protein>
    <submittedName>
        <fullName evidence="1">Uncharacterized protein</fullName>
    </submittedName>
</protein>
<dbReference type="AlphaFoldDB" id="A0ABD3XI25"/>
<dbReference type="EMBL" id="JBJQND010000002">
    <property type="protein sequence ID" value="KAL3885740.1"/>
    <property type="molecule type" value="Genomic_DNA"/>
</dbReference>
<keyword evidence="2" id="KW-1185">Reference proteome</keyword>